<evidence type="ECO:0000256" key="2">
    <source>
        <dbReference type="RuleBase" id="RU003567"/>
    </source>
</evidence>
<name>C1N863_MICPC</name>
<dbReference type="PANTHER" id="PTHR10381">
    <property type="entry name" value="ATP-DEPENDENT CLP PROTEASE PROTEOLYTIC SUBUNIT"/>
    <property type="match status" value="1"/>
</dbReference>
<dbReference type="InterPro" id="IPR029045">
    <property type="entry name" value="ClpP/crotonase-like_dom_sf"/>
</dbReference>
<dbReference type="PRINTS" id="PR00127">
    <property type="entry name" value="CLPPROTEASEP"/>
</dbReference>
<dbReference type="CDD" id="cd07017">
    <property type="entry name" value="S14_ClpP_2"/>
    <property type="match status" value="1"/>
</dbReference>
<comment type="similarity">
    <text evidence="1 2">Belongs to the peptidase S14 family.</text>
</comment>
<dbReference type="MEROPS" id="S14.002"/>
<dbReference type="EMBL" id="GG663750">
    <property type="protein sequence ID" value="EEH51834.1"/>
    <property type="molecule type" value="Genomic_DNA"/>
</dbReference>
<protein>
    <recommendedName>
        <fullName evidence="2">ATP-dependent Clp protease proteolytic subunit</fullName>
    </recommendedName>
</protein>
<organism evidence="4">
    <name type="scientific">Micromonas pusilla (strain CCMP1545)</name>
    <name type="common">Picoplanktonic green alga</name>
    <dbReference type="NCBI Taxonomy" id="564608"/>
    <lineage>
        <taxon>Eukaryota</taxon>
        <taxon>Viridiplantae</taxon>
        <taxon>Chlorophyta</taxon>
        <taxon>Mamiellophyceae</taxon>
        <taxon>Mamiellales</taxon>
        <taxon>Mamiellaceae</taxon>
        <taxon>Micromonas</taxon>
    </lineage>
</organism>
<sequence length="215" mass="23788">MPIGVPRVPYKTPNENSWQWVDIWNCLYRERIVWIGQQIDDELGNQLVATMLYLDTTDKSGKDIYLYINSEGGEVVPTMAILDTMKHIKSDVGCVGFGSARAMGGAFYLTLVPIRPRMLLACGAKGKRAALPNTCIMLHHPSGAARGAASDINNEGRELLKIRAKINDMIAGATGRPASEIQENIRRDFHLTAEKALDYGVIDKVLYKRRGVGAR</sequence>
<reference evidence="3 4" key="1">
    <citation type="journal article" date="2009" name="Science">
        <title>Green evolution and dynamic adaptations revealed by genomes of the marine picoeukaryotes Micromonas.</title>
        <authorList>
            <person name="Worden A.Z."/>
            <person name="Lee J.H."/>
            <person name="Mock T."/>
            <person name="Rouze P."/>
            <person name="Simmons M.P."/>
            <person name="Aerts A.L."/>
            <person name="Allen A.E."/>
            <person name="Cuvelier M.L."/>
            <person name="Derelle E."/>
            <person name="Everett M.V."/>
            <person name="Foulon E."/>
            <person name="Grimwood J."/>
            <person name="Gundlach H."/>
            <person name="Henrissat B."/>
            <person name="Napoli C."/>
            <person name="McDonald S.M."/>
            <person name="Parker M.S."/>
            <person name="Rombauts S."/>
            <person name="Salamov A."/>
            <person name="Von Dassow P."/>
            <person name="Badger J.H."/>
            <person name="Coutinho P.M."/>
            <person name="Demir E."/>
            <person name="Dubchak I."/>
            <person name="Gentemann C."/>
            <person name="Eikrem W."/>
            <person name="Gready J.E."/>
            <person name="John U."/>
            <person name="Lanier W."/>
            <person name="Lindquist E.A."/>
            <person name="Lucas S."/>
            <person name="Mayer K.F."/>
            <person name="Moreau H."/>
            <person name="Not F."/>
            <person name="Otillar R."/>
            <person name="Panaud O."/>
            <person name="Pangilinan J."/>
            <person name="Paulsen I."/>
            <person name="Piegu B."/>
            <person name="Poliakov A."/>
            <person name="Robbens S."/>
            <person name="Schmutz J."/>
            <person name="Toulza E."/>
            <person name="Wyss T."/>
            <person name="Zelensky A."/>
            <person name="Zhou K."/>
            <person name="Armbrust E.V."/>
            <person name="Bhattacharya D."/>
            <person name="Goodenough U.W."/>
            <person name="Van de Peer Y."/>
            <person name="Grigoriev I.V."/>
        </authorList>
    </citation>
    <scope>NUCLEOTIDE SEQUENCE [LARGE SCALE GENOMIC DNA]</scope>
    <source>
        <strain evidence="3 4">CCMP1545</strain>
    </source>
</reference>
<dbReference type="GO" id="GO:0006515">
    <property type="term" value="P:protein quality control for misfolded or incompletely synthesized proteins"/>
    <property type="evidence" value="ECO:0007669"/>
    <property type="project" value="TreeGrafter"/>
</dbReference>
<dbReference type="Proteomes" id="UP000001876">
    <property type="component" value="Unassembled WGS sequence"/>
</dbReference>
<dbReference type="InterPro" id="IPR001907">
    <property type="entry name" value="ClpP"/>
</dbReference>
<dbReference type="GO" id="GO:0009536">
    <property type="term" value="C:plastid"/>
    <property type="evidence" value="ECO:0007669"/>
    <property type="project" value="UniProtKB-ARBA"/>
</dbReference>
<dbReference type="RefSeq" id="XP_003064212.1">
    <property type="nucleotide sequence ID" value="XM_003064166.1"/>
</dbReference>
<dbReference type="STRING" id="564608.C1N863"/>
<dbReference type="Pfam" id="PF00574">
    <property type="entry name" value="CLP_protease"/>
    <property type="match status" value="1"/>
</dbReference>
<dbReference type="GO" id="GO:0004176">
    <property type="term" value="F:ATP-dependent peptidase activity"/>
    <property type="evidence" value="ECO:0007669"/>
    <property type="project" value="InterPro"/>
</dbReference>
<dbReference type="PANTHER" id="PTHR10381:SF46">
    <property type="entry name" value="ATP-DEPENDENT CLP PROTEASE PROTEOLYTIC SUBUNIT-RELATED PROTEIN 2, CHLOROPLASTIC"/>
    <property type="match status" value="1"/>
</dbReference>
<evidence type="ECO:0000256" key="1">
    <source>
        <dbReference type="ARBA" id="ARBA00007039"/>
    </source>
</evidence>
<gene>
    <name evidence="3" type="ORF">MICPUCDRAFT_23295</name>
</gene>
<dbReference type="GO" id="GO:0051117">
    <property type="term" value="F:ATPase binding"/>
    <property type="evidence" value="ECO:0007669"/>
    <property type="project" value="TreeGrafter"/>
</dbReference>
<evidence type="ECO:0000313" key="4">
    <source>
        <dbReference type="Proteomes" id="UP000001876"/>
    </source>
</evidence>
<keyword evidence="4" id="KW-1185">Reference proteome</keyword>
<proteinExistence type="inferred from homology"/>
<dbReference type="eggNOG" id="KOG0840">
    <property type="taxonomic scope" value="Eukaryota"/>
</dbReference>
<dbReference type="GO" id="GO:0009368">
    <property type="term" value="C:endopeptidase Clp complex"/>
    <property type="evidence" value="ECO:0007669"/>
    <property type="project" value="TreeGrafter"/>
</dbReference>
<dbReference type="SUPFAM" id="SSF52096">
    <property type="entry name" value="ClpP/crotonase"/>
    <property type="match status" value="1"/>
</dbReference>
<accession>C1N863</accession>
<dbReference type="AlphaFoldDB" id="C1N863"/>
<dbReference type="OrthoDB" id="2017408at2759"/>
<dbReference type="GeneID" id="9689653"/>
<dbReference type="InterPro" id="IPR023562">
    <property type="entry name" value="ClpP/TepA"/>
</dbReference>
<dbReference type="Gene3D" id="3.90.226.10">
    <property type="entry name" value="2-enoyl-CoA Hydratase, Chain A, domain 1"/>
    <property type="match status" value="1"/>
</dbReference>
<dbReference type="GO" id="GO:0004252">
    <property type="term" value="F:serine-type endopeptidase activity"/>
    <property type="evidence" value="ECO:0007669"/>
    <property type="project" value="InterPro"/>
</dbReference>
<dbReference type="OMA" id="ICTHCIG"/>
<evidence type="ECO:0000313" key="3">
    <source>
        <dbReference type="EMBL" id="EEH51834.1"/>
    </source>
</evidence>
<dbReference type="KEGG" id="mpp:MICPUCDRAFT_23295"/>